<name>A0A9W9TFQ7_9EURO</name>
<dbReference type="InterPro" id="IPR019380">
    <property type="entry name" value="Casein_kinase_sb_PP28"/>
</dbReference>
<feature type="compositionally biased region" description="Basic and acidic residues" evidence="1">
    <location>
        <begin position="10"/>
        <end position="26"/>
    </location>
</feature>
<feature type="compositionally biased region" description="Basic and acidic residues" evidence="1">
    <location>
        <begin position="238"/>
        <end position="272"/>
    </location>
</feature>
<feature type="compositionally biased region" description="Acidic residues" evidence="1">
    <location>
        <begin position="150"/>
        <end position="161"/>
    </location>
</feature>
<reference evidence="3" key="2">
    <citation type="journal article" date="2023" name="IMA Fungus">
        <title>Comparative genomic study of the Penicillium genus elucidates a diverse pangenome and 15 lateral gene transfer events.</title>
        <authorList>
            <person name="Petersen C."/>
            <person name="Sorensen T."/>
            <person name="Nielsen M.R."/>
            <person name="Sondergaard T.E."/>
            <person name="Sorensen J.L."/>
            <person name="Fitzpatrick D.A."/>
            <person name="Frisvad J.C."/>
            <person name="Nielsen K.L."/>
        </authorList>
    </citation>
    <scope>NUCLEOTIDE SEQUENCE</scope>
    <source>
        <strain evidence="3">IBT 19713</strain>
    </source>
</reference>
<dbReference type="GeneID" id="83205618"/>
<evidence type="ECO:0000313" key="3">
    <source>
        <dbReference type="EMBL" id="KAJ5219815.1"/>
    </source>
</evidence>
<protein>
    <recommendedName>
        <fullName evidence="2">Casein kinase substrate phosphoprotein PP28 domain-containing protein</fullName>
    </recommendedName>
</protein>
<feature type="region of interest" description="Disordered" evidence="1">
    <location>
        <begin position="69"/>
        <end position="205"/>
    </location>
</feature>
<feature type="compositionally biased region" description="Acidic residues" evidence="1">
    <location>
        <begin position="85"/>
        <end position="104"/>
    </location>
</feature>
<dbReference type="Proteomes" id="UP001150941">
    <property type="component" value="Unassembled WGS sequence"/>
</dbReference>
<feature type="region of interest" description="Disordered" evidence="1">
    <location>
        <begin position="1"/>
        <end position="49"/>
    </location>
</feature>
<evidence type="ECO:0000313" key="4">
    <source>
        <dbReference type="Proteomes" id="UP001150941"/>
    </source>
</evidence>
<evidence type="ECO:0000259" key="2">
    <source>
        <dbReference type="Pfam" id="PF10252"/>
    </source>
</evidence>
<sequence length="283" mass="31633">MPPAAEEENSSPREEVWSRAPHDKQPRKLTTSPGGKHFSRDIIPTDKDGNVVGLWRVSSMAGFLLTPRSRLTLPLQDPGDQIESSSEEESSEEESSSEESEDAEAGLSTTAANEAADQTREARRAAAKAKKQAAIAKRNRLAAQPGDLPPSDDEEEEDETDLPANPNHTAKSRSQLEKKDDEEQPKKKKAQDISQLSRREREAIEAQQARERYLKLHAEGKTEEAQSDLARLALVREQREAERARKQAEKEEKEEQAKQKAAAIKEREERARASKQKKGGKKK</sequence>
<organism evidence="3 4">
    <name type="scientific">Penicillium chermesinum</name>
    <dbReference type="NCBI Taxonomy" id="63820"/>
    <lineage>
        <taxon>Eukaryota</taxon>
        <taxon>Fungi</taxon>
        <taxon>Dikarya</taxon>
        <taxon>Ascomycota</taxon>
        <taxon>Pezizomycotina</taxon>
        <taxon>Eurotiomycetes</taxon>
        <taxon>Eurotiomycetidae</taxon>
        <taxon>Eurotiales</taxon>
        <taxon>Aspergillaceae</taxon>
        <taxon>Penicillium</taxon>
    </lineage>
</organism>
<keyword evidence="4" id="KW-1185">Reference proteome</keyword>
<comment type="caution">
    <text evidence="3">The sequence shown here is derived from an EMBL/GenBank/DDBJ whole genome shotgun (WGS) entry which is preliminary data.</text>
</comment>
<dbReference type="InterPro" id="IPR039876">
    <property type="entry name" value="HAP28"/>
</dbReference>
<feature type="compositionally biased region" description="Basic and acidic residues" evidence="1">
    <location>
        <begin position="38"/>
        <end position="49"/>
    </location>
</feature>
<dbReference type="EMBL" id="JAPQKS010000007">
    <property type="protein sequence ID" value="KAJ5219815.1"/>
    <property type="molecule type" value="Genomic_DNA"/>
</dbReference>
<gene>
    <name evidence="3" type="ORF">N7468_009019</name>
</gene>
<dbReference type="PANTHER" id="PTHR22055">
    <property type="entry name" value="28 KDA HEAT- AND ACID-STABLE PHOSPHOPROTEIN PDGF-ASSOCIATED PROTEIN"/>
    <property type="match status" value="1"/>
</dbReference>
<dbReference type="Pfam" id="PF10252">
    <property type="entry name" value="PP28"/>
    <property type="match status" value="1"/>
</dbReference>
<feature type="domain" description="Casein kinase substrate phosphoprotein PP28" evidence="2">
    <location>
        <begin position="165"/>
        <end position="252"/>
    </location>
</feature>
<reference evidence="3" key="1">
    <citation type="submission" date="2022-11" db="EMBL/GenBank/DDBJ databases">
        <authorList>
            <person name="Petersen C."/>
        </authorList>
    </citation>
    <scope>NUCLEOTIDE SEQUENCE</scope>
    <source>
        <strain evidence="3">IBT 19713</strain>
    </source>
</reference>
<proteinExistence type="predicted"/>
<accession>A0A9W9TFQ7</accession>
<dbReference type="AlphaFoldDB" id="A0A9W9TFQ7"/>
<feature type="compositionally biased region" description="Basic residues" evidence="1">
    <location>
        <begin position="273"/>
        <end position="283"/>
    </location>
</feature>
<feature type="region of interest" description="Disordered" evidence="1">
    <location>
        <begin position="238"/>
        <end position="283"/>
    </location>
</feature>
<dbReference type="RefSeq" id="XP_058326645.1">
    <property type="nucleotide sequence ID" value="XM_058478315.1"/>
</dbReference>
<dbReference type="OrthoDB" id="21120at2759"/>
<feature type="compositionally biased region" description="Basic and acidic residues" evidence="1">
    <location>
        <begin position="174"/>
        <end position="185"/>
    </location>
</feature>
<evidence type="ECO:0000256" key="1">
    <source>
        <dbReference type="SAM" id="MobiDB-lite"/>
    </source>
</evidence>